<proteinExistence type="predicted"/>
<accession>A0A4Z2FIV8</accession>
<evidence type="ECO:0000256" key="1">
    <source>
        <dbReference type="SAM" id="MobiDB-lite"/>
    </source>
</evidence>
<name>A0A4Z2FIV8_9TELE</name>
<dbReference type="Proteomes" id="UP000314294">
    <property type="component" value="Unassembled WGS sequence"/>
</dbReference>
<feature type="compositionally biased region" description="Low complexity" evidence="1">
    <location>
        <begin position="215"/>
        <end position="230"/>
    </location>
</feature>
<feature type="region of interest" description="Disordered" evidence="1">
    <location>
        <begin position="156"/>
        <end position="196"/>
    </location>
</feature>
<comment type="caution">
    <text evidence="2">The sequence shown here is derived from an EMBL/GenBank/DDBJ whole genome shotgun (WGS) entry which is preliminary data.</text>
</comment>
<protein>
    <submittedName>
        <fullName evidence="2">Uncharacterized protein</fullName>
    </submittedName>
</protein>
<evidence type="ECO:0000313" key="2">
    <source>
        <dbReference type="EMBL" id="TNN40895.1"/>
    </source>
</evidence>
<keyword evidence="3" id="KW-1185">Reference proteome</keyword>
<sequence length="283" mass="30147">MDKPSGDHWKQKNNSNLEDLLLLVPLLLSTRRPPCGAFRIARLRLRLTVELRLKLDSLLRSARRADVVFPPPLHLTALRRSDIDAVAMEPVLAFVTADHEPTSGNKKNTPAIRKRNGQMVEMQYRALASALFGSNMRDHFLLFIFFSFSSPTSSEITTTSSASPPASLSGVTGREISTSSADSLSPGTSGSSITSGGGASLASVASEISGTASASDISIDKPSSPPSSEKAVWKADPKSCHKLGSRLPPAEASEAGLLSSDTGLFRVVGLEMDPDVCLVQFLV</sequence>
<feature type="region of interest" description="Disordered" evidence="1">
    <location>
        <begin position="215"/>
        <end position="236"/>
    </location>
</feature>
<feature type="compositionally biased region" description="Low complexity" evidence="1">
    <location>
        <begin position="177"/>
        <end position="196"/>
    </location>
</feature>
<dbReference type="EMBL" id="SRLO01001150">
    <property type="protein sequence ID" value="TNN40895.1"/>
    <property type="molecule type" value="Genomic_DNA"/>
</dbReference>
<evidence type="ECO:0000313" key="3">
    <source>
        <dbReference type="Proteomes" id="UP000314294"/>
    </source>
</evidence>
<gene>
    <name evidence="2" type="ORF">EYF80_048939</name>
</gene>
<feature type="compositionally biased region" description="Low complexity" evidence="1">
    <location>
        <begin position="156"/>
        <end position="169"/>
    </location>
</feature>
<organism evidence="2 3">
    <name type="scientific">Liparis tanakae</name>
    <name type="common">Tanaka's snailfish</name>
    <dbReference type="NCBI Taxonomy" id="230148"/>
    <lineage>
        <taxon>Eukaryota</taxon>
        <taxon>Metazoa</taxon>
        <taxon>Chordata</taxon>
        <taxon>Craniata</taxon>
        <taxon>Vertebrata</taxon>
        <taxon>Euteleostomi</taxon>
        <taxon>Actinopterygii</taxon>
        <taxon>Neopterygii</taxon>
        <taxon>Teleostei</taxon>
        <taxon>Neoteleostei</taxon>
        <taxon>Acanthomorphata</taxon>
        <taxon>Eupercaria</taxon>
        <taxon>Perciformes</taxon>
        <taxon>Cottioidei</taxon>
        <taxon>Cottales</taxon>
        <taxon>Liparidae</taxon>
        <taxon>Liparis</taxon>
    </lineage>
</organism>
<dbReference type="AlphaFoldDB" id="A0A4Z2FIV8"/>
<reference evidence="2 3" key="1">
    <citation type="submission" date="2019-03" db="EMBL/GenBank/DDBJ databases">
        <title>First draft genome of Liparis tanakae, snailfish: a comprehensive survey of snailfish specific genes.</title>
        <authorList>
            <person name="Kim W."/>
            <person name="Song I."/>
            <person name="Jeong J.-H."/>
            <person name="Kim D."/>
            <person name="Kim S."/>
            <person name="Ryu S."/>
            <person name="Song J.Y."/>
            <person name="Lee S.K."/>
        </authorList>
    </citation>
    <scope>NUCLEOTIDE SEQUENCE [LARGE SCALE GENOMIC DNA]</scope>
    <source>
        <tissue evidence="2">Muscle</tissue>
    </source>
</reference>